<feature type="compositionally biased region" description="Basic and acidic residues" evidence="1">
    <location>
        <begin position="25"/>
        <end position="36"/>
    </location>
</feature>
<gene>
    <name evidence="2" type="ORF">EJB05_32399</name>
</gene>
<evidence type="ECO:0000313" key="2">
    <source>
        <dbReference type="EMBL" id="TVU22684.1"/>
    </source>
</evidence>
<feature type="region of interest" description="Disordered" evidence="1">
    <location>
        <begin position="1"/>
        <end position="49"/>
    </location>
</feature>
<dbReference type="SUPFAM" id="SSF50494">
    <property type="entry name" value="Trypsin-like serine proteases"/>
    <property type="match status" value="1"/>
</dbReference>
<sequence>MAPPDHEGEGSGAAKGRRGVRRRRPREEDAGEETKRKTVASPPPPAVDVEVDDWVGKQVREAVAKYAEEKRLAYESDRSMSGKDVLTVESRFGNIHDGSIGSLKARKAAVMISQSIVSLSSFSEILRPLIVTSATLVRSLNGDNVMVSDLMVKVLVPNGTISDGSISLVDFHYNIAVIEVPSDLKIPVVSLANHIAVEGDVAGVGGPLADYNGHVVGINFYEKDRTPFLSIAIVSRILEHHQRKTILPWLGLKYIALETVSLRVLERIYQKFPDVDKGLYISNVAVGSSADMAGLCAGDVLVKCGGKDLSTTPQFGSMLLDTCKQHADTHDWETSGDYAWENIEVEVVVKQDRDGTTMSKTISAALLKEFHYNRHDLFLFLLHMACSNAKLQGSLHRCHAKVAKRTLTGDVIDIGNIESSFKGCSP</sequence>
<dbReference type="Proteomes" id="UP000324897">
    <property type="component" value="Unassembled WGS sequence"/>
</dbReference>
<feature type="non-terminal residue" evidence="2">
    <location>
        <position position="1"/>
    </location>
</feature>
<dbReference type="AlphaFoldDB" id="A0A5J9UGX0"/>
<dbReference type="OrthoDB" id="4217619at2759"/>
<dbReference type="EMBL" id="RWGY01000026">
    <property type="protein sequence ID" value="TVU22684.1"/>
    <property type="molecule type" value="Genomic_DNA"/>
</dbReference>
<protein>
    <recommendedName>
        <fullName evidence="4">PDZ domain-containing protein</fullName>
    </recommendedName>
</protein>
<reference evidence="2 3" key="1">
    <citation type="journal article" date="2019" name="Sci. Rep.">
        <title>A high-quality genome of Eragrostis curvula grass provides insights into Poaceae evolution and supports new strategies to enhance forage quality.</title>
        <authorList>
            <person name="Carballo J."/>
            <person name="Santos B.A.C.M."/>
            <person name="Zappacosta D."/>
            <person name="Garbus I."/>
            <person name="Selva J.P."/>
            <person name="Gallo C.A."/>
            <person name="Diaz A."/>
            <person name="Albertini E."/>
            <person name="Caccamo M."/>
            <person name="Echenique V."/>
        </authorList>
    </citation>
    <scope>NUCLEOTIDE SEQUENCE [LARGE SCALE GENOMIC DNA]</scope>
    <source>
        <strain evidence="3">cv. Victoria</strain>
        <tissue evidence="2">Leaf</tissue>
    </source>
</reference>
<keyword evidence="3" id="KW-1185">Reference proteome</keyword>
<dbReference type="PANTHER" id="PTHR47389:SF2">
    <property type="entry name" value="OS01G0278600 PROTEIN"/>
    <property type="match status" value="1"/>
</dbReference>
<name>A0A5J9UGX0_9POAL</name>
<dbReference type="Gramene" id="TVU22684">
    <property type="protein sequence ID" value="TVU22684"/>
    <property type="gene ID" value="EJB05_32399"/>
</dbReference>
<evidence type="ECO:0008006" key="4">
    <source>
        <dbReference type="Google" id="ProtNLM"/>
    </source>
</evidence>
<evidence type="ECO:0000256" key="1">
    <source>
        <dbReference type="SAM" id="MobiDB-lite"/>
    </source>
</evidence>
<evidence type="ECO:0000313" key="3">
    <source>
        <dbReference type="Proteomes" id="UP000324897"/>
    </source>
</evidence>
<proteinExistence type="predicted"/>
<feature type="compositionally biased region" description="Basic residues" evidence="1">
    <location>
        <begin position="15"/>
        <end position="24"/>
    </location>
</feature>
<dbReference type="SUPFAM" id="SSF50156">
    <property type="entry name" value="PDZ domain-like"/>
    <property type="match status" value="1"/>
</dbReference>
<dbReference type="InterPro" id="IPR009003">
    <property type="entry name" value="Peptidase_S1_PA"/>
</dbReference>
<dbReference type="Gene3D" id="2.30.42.10">
    <property type="match status" value="1"/>
</dbReference>
<organism evidence="2 3">
    <name type="scientific">Eragrostis curvula</name>
    <name type="common">weeping love grass</name>
    <dbReference type="NCBI Taxonomy" id="38414"/>
    <lineage>
        <taxon>Eukaryota</taxon>
        <taxon>Viridiplantae</taxon>
        <taxon>Streptophyta</taxon>
        <taxon>Embryophyta</taxon>
        <taxon>Tracheophyta</taxon>
        <taxon>Spermatophyta</taxon>
        <taxon>Magnoliopsida</taxon>
        <taxon>Liliopsida</taxon>
        <taxon>Poales</taxon>
        <taxon>Poaceae</taxon>
        <taxon>PACMAD clade</taxon>
        <taxon>Chloridoideae</taxon>
        <taxon>Eragrostideae</taxon>
        <taxon>Eragrostidinae</taxon>
        <taxon>Eragrostis</taxon>
    </lineage>
</organism>
<accession>A0A5J9UGX0</accession>
<dbReference type="PANTHER" id="PTHR47389">
    <property type="entry name" value="OS09G0436400 PROTEIN"/>
    <property type="match status" value="1"/>
</dbReference>
<dbReference type="InterPro" id="IPR036034">
    <property type="entry name" value="PDZ_sf"/>
</dbReference>
<comment type="caution">
    <text evidence="2">The sequence shown here is derived from an EMBL/GenBank/DDBJ whole genome shotgun (WGS) entry which is preliminary data.</text>
</comment>